<organism evidence="1 2">
    <name type="scientific">Nocardia huaxiensis</name>
    <dbReference type="NCBI Taxonomy" id="2755382"/>
    <lineage>
        <taxon>Bacteria</taxon>
        <taxon>Bacillati</taxon>
        <taxon>Actinomycetota</taxon>
        <taxon>Actinomycetes</taxon>
        <taxon>Mycobacteriales</taxon>
        <taxon>Nocardiaceae</taxon>
        <taxon>Nocardia</taxon>
    </lineage>
</organism>
<protein>
    <submittedName>
        <fullName evidence="1">Uncharacterized protein</fullName>
    </submittedName>
</protein>
<evidence type="ECO:0000313" key="2">
    <source>
        <dbReference type="Proteomes" id="UP000515512"/>
    </source>
</evidence>
<dbReference type="AlphaFoldDB" id="A0A7D6VDK5"/>
<dbReference type="EMBL" id="CP059399">
    <property type="protein sequence ID" value="QLY32854.1"/>
    <property type="molecule type" value="Genomic_DNA"/>
</dbReference>
<dbReference type="KEGG" id="nhu:H0264_11930"/>
<proteinExistence type="predicted"/>
<gene>
    <name evidence="1" type="ORF">H0264_11930</name>
</gene>
<evidence type="ECO:0000313" key="1">
    <source>
        <dbReference type="EMBL" id="QLY32854.1"/>
    </source>
</evidence>
<dbReference type="Proteomes" id="UP000515512">
    <property type="component" value="Chromosome"/>
</dbReference>
<reference evidence="1 2" key="1">
    <citation type="submission" date="2020-07" db="EMBL/GenBank/DDBJ databases">
        <authorList>
            <person name="Zhuang K."/>
            <person name="Ran Y."/>
        </authorList>
    </citation>
    <scope>NUCLEOTIDE SEQUENCE [LARGE SCALE GENOMIC DNA]</scope>
    <source>
        <strain evidence="1 2">WCH-YHL-001</strain>
    </source>
</reference>
<dbReference type="RefSeq" id="WP_181584018.1">
    <property type="nucleotide sequence ID" value="NZ_CP059399.1"/>
</dbReference>
<name>A0A7D6VDK5_9NOCA</name>
<sequence length="298" mass="32941">MSTGGRPLARPVFPFVDAMVVIDLPDRRVLVDEPRIEEWGIGAGEVFEIALQNFMQAIIVPTEKDSPIRFVDHGDGYFTSLLLIPGWLSLFSDGEHRPVAFIPDERNLILLQDKGDGVEKMFALVAEEYLGSDCRVSPQAYTVDENHAVIPYDRAEPLSVAARSATAQLALTGYSTQTTFLEHILDENPDALSRRYGIEYAYPSDIFDAEPAGLPATIIPWCHGTASLLPDADYLDFCEVDSNGQITGSITAPLRLAVETLGLAPVPGLWPRRFEAREWPDDATLAQLAASVNQRWRQ</sequence>
<keyword evidence="2" id="KW-1185">Reference proteome</keyword>
<accession>A0A7D6VDK5</accession>